<protein>
    <recommendedName>
        <fullName evidence="13">Reelin</fullName>
    </recommendedName>
</protein>
<dbReference type="InterPro" id="IPR034968">
    <property type="entry name" value="Reelin"/>
</dbReference>
<evidence type="ECO:0000256" key="2">
    <source>
        <dbReference type="ARBA" id="ARBA00022473"/>
    </source>
</evidence>
<evidence type="ECO:0000256" key="14">
    <source>
        <dbReference type="ARBA" id="ARBA00044961"/>
    </source>
</evidence>
<dbReference type="GO" id="GO:0008236">
    <property type="term" value="F:serine-type peptidase activity"/>
    <property type="evidence" value="ECO:0007669"/>
    <property type="project" value="UniProtKB-KW"/>
</dbReference>
<evidence type="ECO:0000256" key="4">
    <source>
        <dbReference type="ARBA" id="ARBA00022530"/>
    </source>
</evidence>
<organism evidence="16">
    <name type="scientific">Arion vulgaris</name>
    <dbReference type="NCBI Taxonomy" id="1028688"/>
    <lineage>
        <taxon>Eukaryota</taxon>
        <taxon>Metazoa</taxon>
        <taxon>Spiralia</taxon>
        <taxon>Lophotrochozoa</taxon>
        <taxon>Mollusca</taxon>
        <taxon>Gastropoda</taxon>
        <taxon>Heterobranchia</taxon>
        <taxon>Euthyneura</taxon>
        <taxon>Panpulmonata</taxon>
        <taxon>Eupulmonata</taxon>
        <taxon>Stylommatophora</taxon>
        <taxon>Helicina</taxon>
        <taxon>Arionoidea</taxon>
        <taxon>Arionidae</taxon>
        <taxon>Arion</taxon>
    </lineage>
</organism>
<feature type="non-terminal residue" evidence="16">
    <location>
        <position position="1"/>
    </location>
</feature>
<name>A0A0B6YY78_9EUPU</name>
<dbReference type="EMBL" id="HACG01013806">
    <property type="protein sequence ID" value="CEK60671.1"/>
    <property type="molecule type" value="Transcribed_RNA"/>
</dbReference>
<dbReference type="PANTHER" id="PTHR11841">
    <property type="entry name" value="REELIN"/>
    <property type="match status" value="1"/>
</dbReference>
<evidence type="ECO:0000256" key="6">
    <source>
        <dbReference type="ARBA" id="ARBA00022723"/>
    </source>
</evidence>
<dbReference type="Pfam" id="PF21471">
    <property type="entry name" value="Reelin_subrepeat-B"/>
    <property type="match status" value="1"/>
</dbReference>
<evidence type="ECO:0000256" key="8">
    <source>
        <dbReference type="ARBA" id="ARBA00022825"/>
    </source>
</evidence>
<comment type="function">
    <text evidence="15">Extracellular matrix serine protease secreted by pioneer neurons that plays a role in layering of neurons in the cerebral cortex and cerebellum by coordinating cell positioning during neurodevelopment. Regulates microtubule function in neurons and neuronal migration. Binding to the extracellular domains of lipoprotein receptors VLDLR and LRP8/APOER2 induces tyrosine phosphorylation of DAB1 and modulation of TAU phosphorylation. Affects migration of sympathetic preganglionic neurons in the spinal cord, where it seems to act as a barrier to neuronal migration. Enzymatic activity is important for the modulation of cell adhesion.</text>
</comment>
<evidence type="ECO:0000256" key="12">
    <source>
        <dbReference type="ARBA" id="ARBA00023773"/>
    </source>
</evidence>
<dbReference type="GO" id="GO:0006508">
    <property type="term" value="P:proteolysis"/>
    <property type="evidence" value="ECO:0007669"/>
    <property type="project" value="UniProtKB-KW"/>
</dbReference>
<sequence>PRVLLTTDVNTTSIRSVHFTLRIGSKSVTSSCPPPDSLLEIVLLEATCHGGVNWTLLEEFSPLHFQQPRSTTVTLPQSARGPVCQLRWRQPQHSGHGRDVWAIDDIHLSPDGSTNWLEVEMMDMPD</sequence>
<proteinExistence type="inferred from homology"/>
<keyword evidence="6" id="KW-0479">Metal-binding</keyword>
<evidence type="ECO:0000256" key="5">
    <source>
        <dbReference type="ARBA" id="ARBA00022670"/>
    </source>
</evidence>
<keyword evidence="10" id="KW-0106">Calcium</keyword>
<dbReference type="PANTHER" id="PTHR11841:SF1">
    <property type="entry name" value="REELIN"/>
    <property type="match status" value="1"/>
</dbReference>
<accession>A0A0B6YY78</accession>
<evidence type="ECO:0000256" key="9">
    <source>
        <dbReference type="ARBA" id="ARBA00022833"/>
    </source>
</evidence>
<evidence type="ECO:0000313" key="16">
    <source>
        <dbReference type="EMBL" id="CEK60671.1"/>
    </source>
</evidence>
<keyword evidence="2" id="KW-0217">Developmental protein</keyword>
<dbReference type="InterPro" id="IPR049419">
    <property type="entry name" value="Reelin_subrepeat-B"/>
</dbReference>
<evidence type="ECO:0000256" key="7">
    <source>
        <dbReference type="ARBA" id="ARBA00022801"/>
    </source>
</evidence>
<dbReference type="Gene3D" id="2.60.120.260">
    <property type="entry name" value="Galactose-binding domain-like"/>
    <property type="match status" value="1"/>
</dbReference>
<evidence type="ECO:0000256" key="13">
    <source>
        <dbReference type="ARBA" id="ARBA00023900"/>
    </source>
</evidence>
<evidence type="ECO:0000256" key="10">
    <source>
        <dbReference type="ARBA" id="ARBA00022837"/>
    </source>
</evidence>
<keyword evidence="7" id="KW-0378">Hydrolase</keyword>
<dbReference type="GO" id="GO:0070325">
    <property type="term" value="F:lipoprotein particle receptor binding"/>
    <property type="evidence" value="ECO:0007669"/>
    <property type="project" value="InterPro"/>
</dbReference>
<evidence type="ECO:0000256" key="15">
    <source>
        <dbReference type="ARBA" id="ARBA00046064"/>
    </source>
</evidence>
<dbReference type="AlphaFoldDB" id="A0A0B6YY78"/>
<evidence type="ECO:0000256" key="11">
    <source>
        <dbReference type="ARBA" id="ARBA00022889"/>
    </source>
</evidence>
<dbReference type="GO" id="GO:0001764">
    <property type="term" value="P:neuron migration"/>
    <property type="evidence" value="ECO:0007669"/>
    <property type="project" value="InterPro"/>
</dbReference>
<reference evidence="16" key="1">
    <citation type="submission" date="2014-12" db="EMBL/GenBank/DDBJ databases">
        <title>Insight into the proteome of Arion vulgaris.</title>
        <authorList>
            <person name="Aradska J."/>
            <person name="Bulat T."/>
            <person name="Smidak R."/>
            <person name="Sarate P."/>
            <person name="Gangsoo J."/>
            <person name="Sialana F."/>
            <person name="Bilban M."/>
            <person name="Lubec G."/>
        </authorList>
    </citation>
    <scope>NUCLEOTIDE SEQUENCE</scope>
    <source>
        <tissue evidence="16">Skin</tissue>
    </source>
</reference>
<keyword evidence="3" id="KW-0964">Secreted</keyword>
<keyword evidence="4" id="KW-0272">Extracellular matrix</keyword>
<dbReference type="GO" id="GO:0007155">
    <property type="term" value="P:cell adhesion"/>
    <property type="evidence" value="ECO:0007669"/>
    <property type="project" value="UniProtKB-KW"/>
</dbReference>
<dbReference type="GO" id="GO:0007417">
    <property type="term" value="P:central nervous system development"/>
    <property type="evidence" value="ECO:0007669"/>
    <property type="project" value="InterPro"/>
</dbReference>
<keyword evidence="11" id="KW-0130">Cell adhesion</keyword>
<evidence type="ECO:0000256" key="3">
    <source>
        <dbReference type="ARBA" id="ARBA00022525"/>
    </source>
</evidence>
<keyword evidence="8" id="KW-0720">Serine protease</keyword>
<keyword evidence="9" id="KW-0862">Zinc</keyword>
<comment type="subcellular location">
    <subcellularLocation>
        <location evidence="1">Secreted</location>
        <location evidence="1">Extracellular space</location>
        <location evidence="1">Extracellular matrix</location>
    </subcellularLocation>
</comment>
<dbReference type="GO" id="GO:0046872">
    <property type="term" value="F:metal ion binding"/>
    <property type="evidence" value="ECO:0007669"/>
    <property type="project" value="UniProtKB-KW"/>
</dbReference>
<feature type="non-terminal residue" evidence="16">
    <location>
        <position position="126"/>
    </location>
</feature>
<gene>
    <name evidence="16" type="primary">ORF40046</name>
</gene>
<comment type="similarity">
    <text evidence="12">Belongs to the reelin family.</text>
</comment>
<evidence type="ECO:0000256" key="1">
    <source>
        <dbReference type="ARBA" id="ARBA00004498"/>
    </source>
</evidence>
<comment type="subunit">
    <text evidence="14">Oligomer of disulfide-linked homodimers.</text>
</comment>
<keyword evidence="5" id="KW-0645">Protease</keyword>